<feature type="region of interest" description="Disordered" evidence="1">
    <location>
        <begin position="1"/>
        <end position="61"/>
    </location>
</feature>
<name>A0A2P2QKT9_RHIMU</name>
<reference evidence="2" key="1">
    <citation type="submission" date="2018-02" db="EMBL/GenBank/DDBJ databases">
        <title>Rhizophora mucronata_Transcriptome.</title>
        <authorList>
            <person name="Meera S.P."/>
            <person name="Sreeshan A."/>
            <person name="Augustine A."/>
        </authorList>
    </citation>
    <scope>NUCLEOTIDE SEQUENCE</scope>
    <source>
        <tissue evidence="2">Leaf</tissue>
    </source>
</reference>
<feature type="compositionally biased region" description="Basic and acidic residues" evidence="1">
    <location>
        <begin position="1"/>
        <end position="11"/>
    </location>
</feature>
<proteinExistence type="predicted"/>
<sequence>MHITHQTEAHHHIYKKKLKSTISFPKLSLPKKLGKTARAKTNQQREKRKRKNVSHRQRDEM</sequence>
<evidence type="ECO:0000313" key="2">
    <source>
        <dbReference type="EMBL" id="MBX67574.1"/>
    </source>
</evidence>
<protein>
    <submittedName>
        <fullName evidence="2">Uncharacterized protein</fullName>
    </submittedName>
</protein>
<feature type="compositionally biased region" description="Basic residues" evidence="1">
    <location>
        <begin position="46"/>
        <end position="55"/>
    </location>
</feature>
<organism evidence="2">
    <name type="scientific">Rhizophora mucronata</name>
    <name type="common">Asiatic mangrove</name>
    <dbReference type="NCBI Taxonomy" id="61149"/>
    <lineage>
        <taxon>Eukaryota</taxon>
        <taxon>Viridiplantae</taxon>
        <taxon>Streptophyta</taxon>
        <taxon>Embryophyta</taxon>
        <taxon>Tracheophyta</taxon>
        <taxon>Spermatophyta</taxon>
        <taxon>Magnoliopsida</taxon>
        <taxon>eudicotyledons</taxon>
        <taxon>Gunneridae</taxon>
        <taxon>Pentapetalae</taxon>
        <taxon>rosids</taxon>
        <taxon>fabids</taxon>
        <taxon>Malpighiales</taxon>
        <taxon>Rhizophoraceae</taxon>
        <taxon>Rhizophora</taxon>
    </lineage>
</organism>
<dbReference type="AlphaFoldDB" id="A0A2P2QKT9"/>
<accession>A0A2P2QKT9</accession>
<dbReference type="EMBL" id="GGEC01087090">
    <property type="protein sequence ID" value="MBX67574.1"/>
    <property type="molecule type" value="Transcribed_RNA"/>
</dbReference>
<evidence type="ECO:0000256" key="1">
    <source>
        <dbReference type="SAM" id="MobiDB-lite"/>
    </source>
</evidence>